<keyword evidence="4" id="KW-1185">Reference proteome</keyword>
<dbReference type="InterPro" id="IPR029052">
    <property type="entry name" value="Metallo-depent_PP-like"/>
</dbReference>
<proteinExistence type="predicted"/>
<feature type="domain" description="Phospholipase D N-terminal" evidence="2">
    <location>
        <begin position="45"/>
        <end position="132"/>
    </location>
</feature>
<dbReference type="Gene3D" id="2.60.40.380">
    <property type="entry name" value="Purple acid phosphatase-like, N-terminal"/>
    <property type="match status" value="1"/>
</dbReference>
<keyword evidence="3" id="KW-0378">Hydrolase</keyword>
<dbReference type="InterPro" id="IPR032093">
    <property type="entry name" value="PhoD_N"/>
</dbReference>
<gene>
    <name evidence="3" type="ORF">Q9312_06815</name>
</gene>
<organism evidence="3 4">
    <name type="scientific">Pleionea litopenaei</name>
    <dbReference type="NCBI Taxonomy" id="3070815"/>
    <lineage>
        <taxon>Bacteria</taxon>
        <taxon>Pseudomonadati</taxon>
        <taxon>Pseudomonadota</taxon>
        <taxon>Gammaproteobacteria</taxon>
        <taxon>Oceanospirillales</taxon>
        <taxon>Pleioneaceae</taxon>
        <taxon>Pleionea</taxon>
    </lineage>
</organism>
<dbReference type="RefSeq" id="WP_309203836.1">
    <property type="nucleotide sequence ID" value="NZ_CP133548.1"/>
</dbReference>
<protein>
    <submittedName>
        <fullName evidence="3">Alkaline phosphatase D family protein</fullName>
        <ecNumber evidence="3">3.1.-.-</ecNumber>
    </submittedName>
</protein>
<evidence type="ECO:0000313" key="4">
    <source>
        <dbReference type="Proteomes" id="UP001239782"/>
    </source>
</evidence>
<dbReference type="PANTHER" id="PTHR43606">
    <property type="entry name" value="PHOSPHATASE, PUTATIVE (AFU_ORTHOLOGUE AFUA_6G08710)-RELATED"/>
    <property type="match status" value="1"/>
</dbReference>
<dbReference type="PROSITE" id="PS51257">
    <property type="entry name" value="PROKAR_LIPOPROTEIN"/>
    <property type="match status" value="1"/>
</dbReference>
<accession>A0AA51RW91</accession>
<sequence>MTKLTRRDFIRATSLGMGTTIVASGLTGCVIDDDSDRHTAVDFLHGVASGDPTSASVIVWTRITVEDDSEVTVGWEVYNDETDQFVISGFTQVNASTDHTLKLDLISLSPGTRYRYFFTSNGKRSPIGYTKTLPVGHIESAKFGVVSCSNYPAGLFHVYGEVAKRNDLDAVLHLGDYIYEYGDGGYATERANEIGRGFNSDNNTELLGVADYRKRYAQYRTDPNLQKCHRKFPFIAVWDDHEVANDAYKDGAENHNDGEGDFETRKVEALMAYFEWMPVRDKFAQGDLAIYRTFRYGDLLDLHMLDTRIIGRDQPIDIYDFVDGSGNIDAVAFEAALSDTSRTLLGGQQLAWLQSAMATSTAKWQVLGQQVLMGKMFLPAAIATQALSIDQFVLIARVAQIAAIYERYQANDPTLTPEELAILTPENLALLQANQALLTPENIALIQLPSIPYNLDAWDGYAYEREVVLGTAQAFDKNLVVLAGDTHNAWASDLKTFTGAQVGVEFATASVSSPGLEVYLQIPNRETAIEYEAGITQLVDNLAFCNVYDRGFLTVTFTHDEATADWTFIDDVFSESYQVMSSRQKSMSVLPGAGNRQLID</sequence>
<dbReference type="Pfam" id="PF09423">
    <property type="entry name" value="PhoD"/>
    <property type="match status" value="1"/>
</dbReference>
<dbReference type="Pfam" id="PF16655">
    <property type="entry name" value="PhoD_N"/>
    <property type="match status" value="1"/>
</dbReference>
<dbReference type="AlphaFoldDB" id="A0AA51RW91"/>
<dbReference type="CDD" id="cd07389">
    <property type="entry name" value="MPP_PhoD"/>
    <property type="match status" value="1"/>
</dbReference>
<dbReference type="GO" id="GO:0016787">
    <property type="term" value="F:hydrolase activity"/>
    <property type="evidence" value="ECO:0007669"/>
    <property type="project" value="UniProtKB-KW"/>
</dbReference>
<evidence type="ECO:0000259" key="2">
    <source>
        <dbReference type="Pfam" id="PF16655"/>
    </source>
</evidence>
<dbReference type="SUPFAM" id="SSF56300">
    <property type="entry name" value="Metallo-dependent phosphatases"/>
    <property type="match status" value="1"/>
</dbReference>
<evidence type="ECO:0000259" key="1">
    <source>
        <dbReference type="Pfam" id="PF09423"/>
    </source>
</evidence>
<dbReference type="EC" id="3.1.-.-" evidence="3"/>
<dbReference type="InterPro" id="IPR038607">
    <property type="entry name" value="PhoD-like_sf"/>
</dbReference>
<dbReference type="KEGG" id="plei:Q9312_06815"/>
<dbReference type="InterPro" id="IPR052900">
    <property type="entry name" value="Phospholipid_Metab_Enz"/>
</dbReference>
<feature type="domain" description="PhoD-like phosphatase metallophosphatase" evidence="1">
    <location>
        <begin position="143"/>
        <end position="566"/>
    </location>
</feature>
<dbReference type="Proteomes" id="UP001239782">
    <property type="component" value="Chromosome"/>
</dbReference>
<name>A0AA51RW91_9GAMM</name>
<dbReference type="EMBL" id="CP133548">
    <property type="protein sequence ID" value="WMS88619.1"/>
    <property type="molecule type" value="Genomic_DNA"/>
</dbReference>
<evidence type="ECO:0000313" key="3">
    <source>
        <dbReference type="EMBL" id="WMS88619.1"/>
    </source>
</evidence>
<dbReference type="Gene3D" id="3.60.21.70">
    <property type="entry name" value="PhoD-like phosphatase"/>
    <property type="match status" value="1"/>
</dbReference>
<dbReference type="PANTHER" id="PTHR43606:SF2">
    <property type="entry name" value="ALKALINE PHOSPHATASE FAMILY PROTEIN (AFU_ORTHOLOGUE AFUA_5G03860)"/>
    <property type="match status" value="1"/>
</dbReference>
<dbReference type="InterPro" id="IPR018946">
    <property type="entry name" value="PhoD-like_MPP"/>
</dbReference>
<reference evidence="3 4" key="1">
    <citation type="submission" date="2023-08" db="EMBL/GenBank/DDBJ databases">
        <title>Pleionea litopenaei sp. nov., isolated from stomach of juvenile Litopenaeus vannamei.</title>
        <authorList>
            <person name="Rho A.M."/>
            <person name="Hwang C.Y."/>
        </authorList>
    </citation>
    <scope>NUCLEOTIDE SEQUENCE [LARGE SCALE GENOMIC DNA]</scope>
    <source>
        <strain evidence="3 4">HL-JVS1</strain>
    </source>
</reference>